<sequence>MKMYISIILISISSLAIAQEENNEKLVSKKLKSLVARQKALGTDTIITYQLKSNGSFGVVIPENADKKTIDSLSCDYKTPTFVLSLLNGNITINKLNPCLNFKPLN</sequence>
<dbReference type="AlphaFoldDB" id="A0A4R0MZW7"/>
<organism evidence="2 3">
    <name type="scientific">Pedobacter frigiditerrae</name>
    <dbReference type="NCBI Taxonomy" id="2530452"/>
    <lineage>
        <taxon>Bacteria</taxon>
        <taxon>Pseudomonadati</taxon>
        <taxon>Bacteroidota</taxon>
        <taxon>Sphingobacteriia</taxon>
        <taxon>Sphingobacteriales</taxon>
        <taxon>Sphingobacteriaceae</taxon>
        <taxon>Pedobacter</taxon>
    </lineage>
</organism>
<evidence type="ECO:0000313" key="3">
    <source>
        <dbReference type="Proteomes" id="UP000292884"/>
    </source>
</evidence>
<name>A0A4R0MZW7_9SPHI</name>
<feature type="signal peptide" evidence="1">
    <location>
        <begin position="1"/>
        <end position="18"/>
    </location>
</feature>
<keyword evidence="1" id="KW-0732">Signal</keyword>
<dbReference type="RefSeq" id="WP_131552492.1">
    <property type="nucleotide sequence ID" value="NZ_SJSK01000002.1"/>
</dbReference>
<proteinExistence type="predicted"/>
<keyword evidence="3" id="KW-1185">Reference proteome</keyword>
<protein>
    <recommendedName>
        <fullName evidence="4">Spi protease inhibitor domain-containing protein</fullName>
    </recommendedName>
</protein>
<reference evidence="2 3" key="1">
    <citation type="submission" date="2019-02" db="EMBL/GenBank/DDBJ databases">
        <title>Pedobacter sp. RP-1-13 sp. nov., isolated from Arctic soil.</title>
        <authorList>
            <person name="Dahal R.H."/>
        </authorList>
    </citation>
    <scope>NUCLEOTIDE SEQUENCE [LARGE SCALE GENOMIC DNA]</scope>
    <source>
        <strain evidence="2 3">RP-1-13</strain>
    </source>
</reference>
<gene>
    <name evidence="2" type="ORF">EZ428_07255</name>
</gene>
<accession>A0A4R0MZW7</accession>
<dbReference type="EMBL" id="SJSK01000002">
    <property type="protein sequence ID" value="TCC91554.1"/>
    <property type="molecule type" value="Genomic_DNA"/>
</dbReference>
<evidence type="ECO:0000256" key="1">
    <source>
        <dbReference type="SAM" id="SignalP"/>
    </source>
</evidence>
<evidence type="ECO:0000313" key="2">
    <source>
        <dbReference type="EMBL" id="TCC91554.1"/>
    </source>
</evidence>
<comment type="caution">
    <text evidence="2">The sequence shown here is derived from an EMBL/GenBank/DDBJ whole genome shotgun (WGS) entry which is preliminary data.</text>
</comment>
<dbReference type="Proteomes" id="UP000292884">
    <property type="component" value="Unassembled WGS sequence"/>
</dbReference>
<evidence type="ECO:0008006" key="4">
    <source>
        <dbReference type="Google" id="ProtNLM"/>
    </source>
</evidence>
<feature type="chain" id="PRO_5020354384" description="Spi protease inhibitor domain-containing protein" evidence="1">
    <location>
        <begin position="19"/>
        <end position="106"/>
    </location>
</feature>